<accession>A0A6B1G475</accession>
<name>A0A6B1G475_9CHLR</name>
<comment type="similarity">
    <text evidence="1">Belongs to the NAD(P)-dependent epimerase/dehydratase family. SDR39U1 subfamily.</text>
</comment>
<dbReference type="Pfam" id="PF01370">
    <property type="entry name" value="Epimerase"/>
    <property type="match status" value="1"/>
</dbReference>
<dbReference type="SUPFAM" id="SSF51735">
    <property type="entry name" value="NAD(P)-binding Rossmann-fold domains"/>
    <property type="match status" value="1"/>
</dbReference>
<comment type="caution">
    <text evidence="4">The sequence shown here is derived from an EMBL/GenBank/DDBJ whole genome shotgun (WGS) entry which is preliminary data.</text>
</comment>
<dbReference type="Gene3D" id="3.40.50.720">
    <property type="entry name" value="NAD(P)-binding Rossmann-like Domain"/>
    <property type="match status" value="1"/>
</dbReference>
<dbReference type="InterPro" id="IPR010099">
    <property type="entry name" value="SDR39U1"/>
</dbReference>
<dbReference type="PANTHER" id="PTHR11092">
    <property type="entry name" value="SUGAR NUCLEOTIDE EPIMERASE RELATED"/>
    <property type="match status" value="1"/>
</dbReference>
<gene>
    <name evidence="4" type="ORF">F4148_09560</name>
</gene>
<proteinExistence type="inferred from homology"/>
<feature type="domain" description="NAD-dependent epimerase/dehydratase" evidence="2">
    <location>
        <begin position="3"/>
        <end position="228"/>
    </location>
</feature>
<dbReference type="InterPro" id="IPR036291">
    <property type="entry name" value="NAD(P)-bd_dom_sf"/>
</dbReference>
<evidence type="ECO:0000256" key="1">
    <source>
        <dbReference type="ARBA" id="ARBA00009353"/>
    </source>
</evidence>
<feature type="domain" description="DUF1731" evidence="3">
    <location>
        <begin position="255"/>
        <end position="301"/>
    </location>
</feature>
<sequence>MRILITGGTGLIGSALARSLVDRGYEVTILTRSPGRQRARAKGAVKFEEWDGETVADWGHLASEVDAIVNLAGAGIAEGRWTSARKEEIRESRIKSGQALVSAIRDSESPPKVLIQSSAVGYYGPCDDQAITEEASPGSDFLAGVCVDWEASTEPIESLGVRRVVIRTGVVLSGDGGALPRMALPFRLFAGGSLGSGRQYFPWIHIDDELAAIQFLLENDEASGPFNLAAPNPPTNREFVRHLGRVMGRPSLMPTPSIALRAIFGEMSTVLLDGQRAVPSRLQEAGYEFTFADPVAALRDLL</sequence>
<dbReference type="CDD" id="cd05242">
    <property type="entry name" value="SDR_a8"/>
    <property type="match status" value="1"/>
</dbReference>
<evidence type="ECO:0000313" key="4">
    <source>
        <dbReference type="EMBL" id="MYH61985.1"/>
    </source>
</evidence>
<evidence type="ECO:0000259" key="2">
    <source>
        <dbReference type="Pfam" id="PF01370"/>
    </source>
</evidence>
<dbReference type="EMBL" id="VYDA01000351">
    <property type="protein sequence ID" value="MYH61985.1"/>
    <property type="molecule type" value="Genomic_DNA"/>
</dbReference>
<dbReference type="PANTHER" id="PTHR11092:SF0">
    <property type="entry name" value="EPIMERASE FAMILY PROTEIN SDR39U1"/>
    <property type="match status" value="1"/>
</dbReference>
<protein>
    <submittedName>
        <fullName evidence="4">TIGR01777 family protein</fullName>
    </submittedName>
</protein>
<evidence type="ECO:0000259" key="3">
    <source>
        <dbReference type="Pfam" id="PF08338"/>
    </source>
</evidence>
<dbReference type="NCBIfam" id="TIGR01777">
    <property type="entry name" value="yfcH"/>
    <property type="match status" value="1"/>
</dbReference>
<organism evidence="4">
    <name type="scientific">Caldilineaceae bacterium SB0675_bin_29</name>
    <dbReference type="NCBI Taxonomy" id="2605266"/>
    <lineage>
        <taxon>Bacteria</taxon>
        <taxon>Bacillati</taxon>
        <taxon>Chloroflexota</taxon>
        <taxon>Caldilineae</taxon>
        <taxon>Caldilineales</taxon>
        <taxon>Caldilineaceae</taxon>
    </lineage>
</organism>
<dbReference type="AlphaFoldDB" id="A0A6B1G475"/>
<reference evidence="4" key="1">
    <citation type="submission" date="2019-09" db="EMBL/GenBank/DDBJ databases">
        <title>Characterisation of the sponge microbiome using genome-centric metagenomics.</title>
        <authorList>
            <person name="Engelberts J.P."/>
            <person name="Robbins S.J."/>
            <person name="De Goeij J.M."/>
            <person name="Aranda M."/>
            <person name="Bell S.C."/>
            <person name="Webster N.S."/>
        </authorList>
    </citation>
    <scope>NUCLEOTIDE SEQUENCE</scope>
    <source>
        <strain evidence="4">SB0675_bin_29</strain>
    </source>
</reference>
<dbReference type="InterPro" id="IPR013549">
    <property type="entry name" value="DUF1731"/>
</dbReference>
<dbReference type="InterPro" id="IPR001509">
    <property type="entry name" value="Epimerase_deHydtase"/>
</dbReference>
<dbReference type="Pfam" id="PF08338">
    <property type="entry name" value="DUF1731"/>
    <property type="match status" value="1"/>
</dbReference>